<sequence length="243" mass="27223">MQNDLLSTLKDIGLEPKEADIYLSVLKLGKASITDIAKVSEIKRTTVYEYVNKLVKDGLFHKTAQGKRLIYVAEDPSKLIRLLEHKRKKAASILQDLQDIYATASHKPHIKLYEGIEGIHSIYDEIANTSHTVYSTFSAEKLFSVFAEKDAEEFQATIYNKGGQLKELIENNPAGRSYIKHILPKEVGSAKLLPKDFAVAVDLIVAGDKVAMISLVNLVGIIIENPEIAELQRNFIKFVRRSV</sequence>
<proteinExistence type="predicted"/>
<evidence type="ECO:0000313" key="2">
    <source>
        <dbReference type="EMBL" id="KKU90386.1"/>
    </source>
</evidence>
<dbReference type="InterPro" id="IPR051797">
    <property type="entry name" value="TrmB-like"/>
</dbReference>
<organism evidence="2 3">
    <name type="scientific">Candidatus Wolfebacteria bacterium GW2011_GWA2_47_9b</name>
    <dbReference type="NCBI Taxonomy" id="1619005"/>
    <lineage>
        <taxon>Bacteria</taxon>
        <taxon>Candidatus Wolfeibacteriota</taxon>
    </lineage>
</organism>
<dbReference type="PANTHER" id="PTHR34293:SF1">
    <property type="entry name" value="HTH-TYPE TRANSCRIPTIONAL REGULATOR TRMBL2"/>
    <property type="match status" value="1"/>
</dbReference>
<comment type="caution">
    <text evidence="2">The sequence shown here is derived from an EMBL/GenBank/DDBJ whole genome shotgun (WGS) entry which is preliminary data.</text>
</comment>
<dbReference type="PANTHER" id="PTHR34293">
    <property type="entry name" value="HTH-TYPE TRANSCRIPTIONAL REGULATOR TRMBL2"/>
    <property type="match status" value="1"/>
</dbReference>
<evidence type="ECO:0000313" key="3">
    <source>
        <dbReference type="Proteomes" id="UP000033882"/>
    </source>
</evidence>
<gene>
    <name evidence="2" type="ORF">UY19_C0003G0041</name>
</gene>
<reference evidence="2 3" key="1">
    <citation type="journal article" date="2015" name="Nature">
        <title>rRNA introns, odd ribosomes, and small enigmatic genomes across a large radiation of phyla.</title>
        <authorList>
            <person name="Brown C.T."/>
            <person name="Hug L.A."/>
            <person name="Thomas B.C."/>
            <person name="Sharon I."/>
            <person name="Castelle C.J."/>
            <person name="Singh A."/>
            <person name="Wilkins M.J."/>
            <person name="Williams K.H."/>
            <person name="Banfield J.F."/>
        </authorList>
    </citation>
    <scope>NUCLEOTIDE SEQUENCE [LARGE SCALE GENOMIC DNA]</scope>
</reference>
<name>A0A0G1U8C2_9BACT</name>
<accession>A0A0G1U8C2</accession>
<protein>
    <submittedName>
        <fullName evidence="2">Transcriptional regulator, TrmB</fullName>
    </submittedName>
</protein>
<dbReference type="EMBL" id="LCPB01000003">
    <property type="protein sequence ID" value="KKU90386.1"/>
    <property type="molecule type" value="Genomic_DNA"/>
</dbReference>
<dbReference type="Gene3D" id="1.10.10.10">
    <property type="entry name" value="Winged helix-like DNA-binding domain superfamily/Winged helix DNA-binding domain"/>
    <property type="match status" value="1"/>
</dbReference>
<dbReference type="Proteomes" id="UP000033882">
    <property type="component" value="Unassembled WGS sequence"/>
</dbReference>
<evidence type="ECO:0000259" key="1">
    <source>
        <dbReference type="Pfam" id="PF01978"/>
    </source>
</evidence>
<dbReference type="AlphaFoldDB" id="A0A0G1U8C2"/>
<dbReference type="Pfam" id="PF01978">
    <property type="entry name" value="TrmB"/>
    <property type="match status" value="1"/>
</dbReference>
<dbReference type="InterPro" id="IPR002831">
    <property type="entry name" value="Tscrpt_reg_TrmB_N"/>
</dbReference>
<dbReference type="InterPro" id="IPR036388">
    <property type="entry name" value="WH-like_DNA-bd_sf"/>
</dbReference>
<dbReference type="InterPro" id="IPR036390">
    <property type="entry name" value="WH_DNA-bd_sf"/>
</dbReference>
<feature type="domain" description="Transcription regulator TrmB N-terminal" evidence="1">
    <location>
        <begin position="9"/>
        <end position="76"/>
    </location>
</feature>
<dbReference type="SUPFAM" id="SSF46785">
    <property type="entry name" value="Winged helix' DNA-binding domain"/>
    <property type="match status" value="1"/>
</dbReference>